<organism evidence="1 2">
    <name type="scientific">Fusobacterium equinum</name>
    <dbReference type="NCBI Taxonomy" id="134605"/>
    <lineage>
        <taxon>Bacteria</taxon>
        <taxon>Fusobacteriati</taxon>
        <taxon>Fusobacteriota</taxon>
        <taxon>Fusobacteriia</taxon>
        <taxon>Fusobacteriales</taxon>
        <taxon>Fusobacteriaceae</taxon>
        <taxon>Fusobacterium</taxon>
    </lineage>
</organism>
<dbReference type="AlphaFoldDB" id="A0A133N8X0"/>
<keyword evidence="2" id="KW-1185">Reference proteome</keyword>
<dbReference type="PATRIC" id="fig|134605.3.peg.1666"/>
<gene>
    <name evidence="1" type="ORF">HMPREF3206_01687</name>
</gene>
<proteinExistence type="predicted"/>
<reference evidence="2" key="1">
    <citation type="submission" date="2016-01" db="EMBL/GenBank/DDBJ databases">
        <authorList>
            <person name="Mitreva M."/>
            <person name="Pepin K.H."/>
            <person name="Mihindukulasuriya K.A."/>
            <person name="Fulton R."/>
            <person name="Fronick C."/>
            <person name="O'Laughlin M."/>
            <person name="Miner T."/>
            <person name="Herter B."/>
            <person name="Rosa B.A."/>
            <person name="Cordes M."/>
            <person name="Tomlinson C."/>
            <person name="Wollam A."/>
            <person name="Palsikar V.B."/>
            <person name="Mardis E.R."/>
            <person name="Wilson R.K."/>
        </authorList>
    </citation>
    <scope>NUCLEOTIDE SEQUENCE [LARGE SCALE GENOMIC DNA]</scope>
    <source>
        <strain evidence="2">CMW8396</strain>
    </source>
</reference>
<dbReference type="STRING" id="134605.HMPREF3206_01687"/>
<dbReference type="Proteomes" id="UP000070617">
    <property type="component" value="Unassembled WGS sequence"/>
</dbReference>
<sequence length="106" mass="12297">MKALEIDVTGIEEHGIIADIGNDLKLDMIYNNIDHHMYVSVLDGSENRMTGFFRLVPDVDFLSLAWNTLPYQLRCIKINDYAEKKDLITPKNLNQDYKFFLIGEDE</sequence>
<evidence type="ECO:0000313" key="1">
    <source>
        <dbReference type="EMBL" id="KXA12745.1"/>
    </source>
</evidence>
<dbReference type="EMBL" id="LRPX01000094">
    <property type="protein sequence ID" value="KXA12745.1"/>
    <property type="molecule type" value="Genomic_DNA"/>
</dbReference>
<protein>
    <submittedName>
        <fullName evidence="1">Uncharacterized protein</fullName>
    </submittedName>
</protein>
<name>A0A133N8X0_9FUSO</name>
<dbReference type="RefSeq" id="WP_060793925.1">
    <property type="nucleotide sequence ID" value="NZ_KQ956573.1"/>
</dbReference>
<accession>A0A133N8X0</accession>
<comment type="caution">
    <text evidence="1">The sequence shown here is derived from an EMBL/GenBank/DDBJ whole genome shotgun (WGS) entry which is preliminary data.</text>
</comment>
<evidence type="ECO:0000313" key="2">
    <source>
        <dbReference type="Proteomes" id="UP000070617"/>
    </source>
</evidence>